<accession>A0A517VGU3</accession>
<dbReference type="OrthoDB" id="289273at2"/>
<gene>
    <name evidence="2" type="ORF">Pan161_38340</name>
</gene>
<dbReference type="AlphaFoldDB" id="A0A517VGU3"/>
<dbReference type="RefSeq" id="WP_145229622.1">
    <property type="nucleotide sequence ID" value="NZ_CP036343.1"/>
</dbReference>
<evidence type="ECO:0000313" key="2">
    <source>
        <dbReference type="EMBL" id="QDT92167.1"/>
    </source>
</evidence>
<evidence type="ECO:0000313" key="3">
    <source>
        <dbReference type="Proteomes" id="UP000316855"/>
    </source>
</evidence>
<feature type="compositionally biased region" description="Polar residues" evidence="1">
    <location>
        <begin position="40"/>
        <end position="56"/>
    </location>
</feature>
<dbReference type="PROSITE" id="PS51318">
    <property type="entry name" value="TAT"/>
    <property type="match status" value="1"/>
</dbReference>
<organism evidence="2 3">
    <name type="scientific">Gimesia algae</name>
    <dbReference type="NCBI Taxonomy" id="2527971"/>
    <lineage>
        <taxon>Bacteria</taxon>
        <taxon>Pseudomonadati</taxon>
        <taxon>Planctomycetota</taxon>
        <taxon>Planctomycetia</taxon>
        <taxon>Planctomycetales</taxon>
        <taxon>Planctomycetaceae</taxon>
        <taxon>Gimesia</taxon>
    </lineage>
</organism>
<sequence length="179" mass="20013">MSNLSRRDAVKMVAGLGIVATGAGVIATRGSDSEAAAKPNQASNHPPAPDQQSEADANQIDKELKRAIENPFQYYFLEKVSFQAPKTNRAVFFTSAYGNPEREFQEERKSREERLSPSTMRVFRAITDQDDFTRQGGVYWKSEGTTGQIQFEHPGVLFLALFGPEGMVHCYSLFHLFKC</sequence>
<proteinExistence type="predicted"/>
<reference evidence="2 3" key="1">
    <citation type="submission" date="2019-02" db="EMBL/GenBank/DDBJ databases">
        <title>Deep-cultivation of Planctomycetes and their phenomic and genomic characterization uncovers novel biology.</title>
        <authorList>
            <person name="Wiegand S."/>
            <person name="Jogler M."/>
            <person name="Boedeker C."/>
            <person name="Pinto D."/>
            <person name="Vollmers J."/>
            <person name="Rivas-Marin E."/>
            <person name="Kohn T."/>
            <person name="Peeters S.H."/>
            <person name="Heuer A."/>
            <person name="Rast P."/>
            <person name="Oberbeckmann S."/>
            <person name="Bunk B."/>
            <person name="Jeske O."/>
            <person name="Meyerdierks A."/>
            <person name="Storesund J.E."/>
            <person name="Kallscheuer N."/>
            <person name="Luecker S."/>
            <person name="Lage O.M."/>
            <person name="Pohl T."/>
            <person name="Merkel B.J."/>
            <person name="Hornburger P."/>
            <person name="Mueller R.-W."/>
            <person name="Bruemmer F."/>
            <person name="Labrenz M."/>
            <person name="Spormann A.M."/>
            <person name="Op den Camp H."/>
            <person name="Overmann J."/>
            <person name="Amann R."/>
            <person name="Jetten M.S.M."/>
            <person name="Mascher T."/>
            <person name="Medema M.H."/>
            <person name="Devos D.P."/>
            <person name="Kaster A.-K."/>
            <person name="Ovreas L."/>
            <person name="Rohde M."/>
            <person name="Galperin M.Y."/>
            <person name="Jogler C."/>
        </authorList>
    </citation>
    <scope>NUCLEOTIDE SEQUENCE [LARGE SCALE GENOMIC DNA]</scope>
    <source>
        <strain evidence="2 3">Pan161</strain>
    </source>
</reference>
<protein>
    <submittedName>
        <fullName evidence="2">Uncharacterized protein</fullName>
    </submittedName>
</protein>
<evidence type="ECO:0000256" key="1">
    <source>
        <dbReference type="SAM" id="MobiDB-lite"/>
    </source>
</evidence>
<name>A0A517VGU3_9PLAN</name>
<keyword evidence="3" id="KW-1185">Reference proteome</keyword>
<dbReference type="EMBL" id="CP036343">
    <property type="protein sequence ID" value="QDT92167.1"/>
    <property type="molecule type" value="Genomic_DNA"/>
</dbReference>
<feature type="region of interest" description="Disordered" evidence="1">
    <location>
        <begin position="31"/>
        <end position="56"/>
    </location>
</feature>
<dbReference type="Proteomes" id="UP000316855">
    <property type="component" value="Chromosome"/>
</dbReference>
<dbReference type="KEGG" id="gax:Pan161_38340"/>
<dbReference type="InterPro" id="IPR006311">
    <property type="entry name" value="TAT_signal"/>
</dbReference>